<dbReference type="EMBL" id="BAAFSG010000001">
    <property type="protein sequence ID" value="GAB1254652.1"/>
    <property type="molecule type" value="Genomic_DNA"/>
</dbReference>
<reference evidence="2 3" key="1">
    <citation type="journal article" date="2025" name="Int. J. Syst. Evol. Microbiol.">
        <title>Desulfovibrio falkowii sp. nov., Porphyromonas miyakawae sp. nov., Mediterraneibacter flintii sp. nov. and Owariibacterium komagatae gen. nov., sp. nov., isolated from human faeces.</title>
        <authorList>
            <person name="Hamaguchi T."/>
            <person name="Ohara M."/>
            <person name="Hisatomi A."/>
            <person name="Sekiguchi K."/>
            <person name="Takeda J.I."/>
            <person name="Ueyama J."/>
            <person name="Ito M."/>
            <person name="Nishiwaki H."/>
            <person name="Ogi T."/>
            <person name="Hirayama M."/>
            <person name="Ohkuma M."/>
            <person name="Sakamoto M."/>
            <person name="Ohno K."/>
        </authorList>
    </citation>
    <scope>NUCLEOTIDE SEQUENCE [LARGE SCALE GENOMIC DNA]</scope>
    <source>
        <strain evidence="2 3">13CB8C</strain>
    </source>
</reference>
<dbReference type="PANTHER" id="PTHR38342">
    <property type="entry name" value="SLR5037 PROTEIN"/>
    <property type="match status" value="1"/>
</dbReference>
<evidence type="ECO:0000313" key="3">
    <source>
        <dbReference type="Proteomes" id="UP001628192"/>
    </source>
</evidence>
<organism evidence="2 3">
    <name type="scientific">Desulfovibrio falkowii</name>
    <dbReference type="NCBI Taxonomy" id="3136602"/>
    <lineage>
        <taxon>Bacteria</taxon>
        <taxon>Pseudomonadati</taxon>
        <taxon>Thermodesulfobacteriota</taxon>
        <taxon>Desulfovibrionia</taxon>
        <taxon>Desulfovibrionales</taxon>
        <taxon>Desulfovibrionaceae</taxon>
        <taxon>Desulfovibrio</taxon>
    </lineage>
</organism>
<accession>A0ABQ0EAG6</accession>
<protein>
    <recommendedName>
        <fullName evidence="1">DUF302 domain-containing protein</fullName>
    </recommendedName>
</protein>
<dbReference type="RefSeq" id="WP_407844905.1">
    <property type="nucleotide sequence ID" value="NZ_BAAFSG010000001.1"/>
</dbReference>
<dbReference type="SUPFAM" id="SSF103247">
    <property type="entry name" value="TT1751-like"/>
    <property type="match status" value="1"/>
</dbReference>
<comment type="caution">
    <text evidence="2">The sequence shown here is derived from an EMBL/GenBank/DDBJ whole genome shotgun (WGS) entry which is preliminary data.</text>
</comment>
<dbReference type="CDD" id="cd14797">
    <property type="entry name" value="DUF302"/>
    <property type="match status" value="1"/>
</dbReference>
<dbReference type="Proteomes" id="UP001628192">
    <property type="component" value="Unassembled WGS sequence"/>
</dbReference>
<dbReference type="Pfam" id="PF03625">
    <property type="entry name" value="DUF302"/>
    <property type="match status" value="1"/>
</dbReference>
<dbReference type="InterPro" id="IPR005180">
    <property type="entry name" value="DUF302"/>
</dbReference>
<proteinExistence type="predicted"/>
<keyword evidence="3" id="KW-1185">Reference proteome</keyword>
<gene>
    <name evidence="2" type="ORF">Defa_21390</name>
</gene>
<dbReference type="InterPro" id="IPR035923">
    <property type="entry name" value="TT1751-like_sf"/>
</dbReference>
<evidence type="ECO:0000313" key="2">
    <source>
        <dbReference type="EMBL" id="GAB1254652.1"/>
    </source>
</evidence>
<feature type="domain" description="DUF302" evidence="1">
    <location>
        <begin position="52"/>
        <end position="114"/>
    </location>
</feature>
<dbReference type="Gene3D" id="3.30.310.70">
    <property type="entry name" value="TT1751-like domain"/>
    <property type="match status" value="1"/>
</dbReference>
<name>A0ABQ0EAG6_9BACT</name>
<evidence type="ECO:0000259" key="1">
    <source>
        <dbReference type="Pfam" id="PF03625"/>
    </source>
</evidence>
<sequence length="147" mass="16173">MKNDHPTSQKPVQQTNSPYVGIRILPVKDVALARKEIEHWLAEKGIQIFCIVDHAANAVSQNMFQPPATVIIFGNPAVGTPLMAECPLMALELPLRVLVYEDNAGLAWLAYHDPMQQAAALGANPEHTSLKQMRDLLKTLEQAVAVK</sequence>
<dbReference type="PANTHER" id="PTHR38342:SF2">
    <property type="entry name" value="INNER MEMBRANE OR EXPORTED"/>
    <property type="match status" value="1"/>
</dbReference>